<dbReference type="InterPro" id="IPR036514">
    <property type="entry name" value="SGNH_hydro_sf"/>
</dbReference>
<dbReference type="KEGG" id="uam:UABAM_02569"/>
<evidence type="ECO:0000313" key="1">
    <source>
        <dbReference type="EMBL" id="BBM84213.1"/>
    </source>
</evidence>
<evidence type="ECO:0008006" key="3">
    <source>
        <dbReference type="Google" id="ProtNLM"/>
    </source>
</evidence>
<dbReference type="GO" id="GO:0016788">
    <property type="term" value="F:hydrolase activity, acting on ester bonds"/>
    <property type="evidence" value="ECO:0007669"/>
    <property type="project" value="UniProtKB-ARBA"/>
</dbReference>
<dbReference type="Proteomes" id="UP000326354">
    <property type="component" value="Chromosome"/>
</dbReference>
<dbReference type="AlphaFoldDB" id="A0A5S9F3J4"/>
<dbReference type="RefSeq" id="WP_151968383.1">
    <property type="nucleotide sequence ID" value="NZ_AP019860.1"/>
</dbReference>
<gene>
    <name evidence="1" type="ORF">UABAM_02569</name>
</gene>
<dbReference type="SUPFAM" id="SSF52266">
    <property type="entry name" value="SGNH hydrolase"/>
    <property type="match status" value="1"/>
</dbReference>
<proteinExistence type="predicted"/>
<reference evidence="1 2" key="1">
    <citation type="submission" date="2019-08" db="EMBL/GenBank/DDBJ databases">
        <title>Complete genome sequence of Candidatus Uab amorphum.</title>
        <authorList>
            <person name="Shiratori T."/>
            <person name="Suzuki S."/>
            <person name="Kakizawa Y."/>
            <person name="Ishida K."/>
        </authorList>
    </citation>
    <scope>NUCLEOTIDE SEQUENCE [LARGE SCALE GENOMIC DNA]</scope>
    <source>
        <strain evidence="1 2">SRT547</strain>
    </source>
</reference>
<accession>A0A5S9F3J4</accession>
<dbReference type="EMBL" id="AP019860">
    <property type="protein sequence ID" value="BBM84213.1"/>
    <property type="molecule type" value="Genomic_DNA"/>
</dbReference>
<name>A0A5S9F3J4_UABAM</name>
<protein>
    <recommendedName>
        <fullName evidence="3">SGNH hydrolase-type esterase domain-containing protein</fullName>
    </recommendedName>
</protein>
<sequence length="378" mass="43974">MKIKTKKILPFVIVTPLLLIVAEALLYLHAIVNFSGNMVHLSNHKSTRNVGNTFYGISDVSNYTINHLGLRGKSPSNKDFFAISFGNSTTECLLLDDKETWSQLTMDVINTQQQQQPFTLNISAKSGLRPYHNVMHLNSLLDKGISFKLAIFLPCFIAGLDRGYRELTEEDKSKAFANSVVFPKTFPPRLRETLLYQAWKDLGKRIITDIKSEFGITQKTRSWKSIYEQRMRYQKAKKSNQLSDFHQQVLSLYIKEFRETTIEFIKICQQNNIQVILLSQPVMYKENLEEKYIDRYILRSKKAVFVPTPRLYHEIAGAFAREIEKIATQKQVHYINLYAQLSSEFECYYDQYHFNEYGAKRIAEIISNYILNNNIITK</sequence>
<evidence type="ECO:0000313" key="2">
    <source>
        <dbReference type="Proteomes" id="UP000326354"/>
    </source>
</evidence>
<organism evidence="1 2">
    <name type="scientific">Uabimicrobium amorphum</name>
    <dbReference type="NCBI Taxonomy" id="2596890"/>
    <lineage>
        <taxon>Bacteria</taxon>
        <taxon>Pseudomonadati</taxon>
        <taxon>Planctomycetota</taxon>
        <taxon>Candidatus Uabimicrobiia</taxon>
        <taxon>Candidatus Uabimicrobiales</taxon>
        <taxon>Candidatus Uabimicrobiaceae</taxon>
        <taxon>Candidatus Uabimicrobium</taxon>
    </lineage>
</organism>
<dbReference type="Gene3D" id="3.40.50.1110">
    <property type="entry name" value="SGNH hydrolase"/>
    <property type="match status" value="1"/>
</dbReference>
<keyword evidence="2" id="KW-1185">Reference proteome</keyword>